<dbReference type="PATRIC" id="fig|2198.4.peg.46"/>
<name>A0A101IRH8_9EURY</name>
<accession>A0A101IRH8</accession>
<keyword evidence="1" id="KW-0812">Transmembrane</keyword>
<protein>
    <submittedName>
        <fullName evidence="3">Uncharacterized protein</fullName>
    </submittedName>
</protein>
<evidence type="ECO:0000256" key="1">
    <source>
        <dbReference type="SAM" id="Phobius"/>
    </source>
</evidence>
<dbReference type="EMBL" id="LGGD01000235">
    <property type="protein sequence ID" value="KUK60400.1"/>
    <property type="molecule type" value="Genomic_DNA"/>
</dbReference>
<keyword evidence="1" id="KW-1133">Transmembrane helix</keyword>
<dbReference type="Proteomes" id="UP000054323">
    <property type="component" value="Unassembled WGS sequence"/>
</dbReference>
<feature type="transmembrane region" description="Helical" evidence="1">
    <location>
        <begin position="99"/>
        <end position="118"/>
    </location>
</feature>
<comment type="caution">
    <text evidence="3">The sequence shown here is derived from an EMBL/GenBank/DDBJ whole genome shotgun (WGS) entry which is preliminary data.</text>
</comment>
<reference evidence="3" key="1">
    <citation type="journal article" date="2015" name="MBio">
        <title>Genome-resolved metagenomic analysis reveals roles for candidate phyla and other microbial community members in biogeochemical transformations in oil reservoirs.</title>
        <authorList>
            <person name="Hu P."/>
            <person name="Tom L."/>
            <person name="Singh A."/>
            <person name="Thomas B.C."/>
            <person name="Baker B.J."/>
            <person name="Piceno Y.M."/>
            <person name="Andersen G.L."/>
            <person name="Banfield J.F."/>
        </authorList>
    </citation>
    <scope>NUCLEOTIDE SEQUENCE [LARGE SCALE GENOMIC DNA]</scope>
    <source>
        <strain evidence="2">62_101</strain>
        <strain evidence="3">63_41</strain>
    </source>
</reference>
<dbReference type="AlphaFoldDB" id="A0A101IRH8"/>
<reference evidence="4 5" key="2">
    <citation type="journal article" date="2015" name="MBio">
        <title>Genome-Resolved Metagenomic Analysis Reveals Roles for Candidate Phyla and Other Microbial Community Members in Biogeochemical Transformations in Oil Reservoirs.</title>
        <authorList>
            <person name="Hu P."/>
            <person name="Tom L."/>
            <person name="Singh A."/>
            <person name="Thomas B.C."/>
            <person name="Baker B.J."/>
            <person name="Piceno Y.M."/>
            <person name="Andersen G.L."/>
            <person name="Banfield J.F."/>
        </authorList>
    </citation>
    <scope>NUCLEOTIDE SEQUENCE [LARGE SCALE GENOMIC DNA]</scope>
</reference>
<dbReference type="Proteomes" id="UP000054598">
    <property type="component" value="Unassembled WGS sequence"/>
</dbReference>
<keyword evidence="1" id="KW-0472">Membrane</keyword>
<evidence type="ECO:0000313" key="2">
    <source>
        <dbReference type="EMBL" id="KUK60400.1"/>
    </source>
</evidence>
<organism evidence="3 5">
    <name type="scientific">Methanoculleus marisnigri</name>
    <dbReference type="NCBI Taxonomy" id="2198"/>
    <lineage>
        <taxon>Archaea</taxon>
        <taxon>Methanobacteriati</taxon>
        <taxon>Methanobacteriota</taxon>
        <taxon>Stenosarchaea group</taxon>
        <taxon>Methanomicrobia</taxon>
        <taxon>Methanomicrobiales</taxon>
        <taxon>Methanomicrobiaceae</taxon>
        <taxon>Methanoculleus</taxon>
    </lineage>
</organism>
<feature type="transmembrane region" description="Helical" evidence="1">
    <location>
        <begin position="68"/>
        <end position="87"/>
    </location>
</feature>
<sequence length="128" mass="13427">MDPVAGTCIWVAVFRLIASEGSPWTPLFFSFEWPPVVYALDILAWDVFFALSMLFAAPVFGTGQLEKAVRVQMVASGVLSLAGLAGVPLGDMGIRNIGVVGYVGVGLVVFLLLGVVFGRAQPAPGEVG</sequence>
<evidence type="ECO:0000313" key="3">
    <source>
        <dbReference type="EMBL" id="KUL00052.1"/>
    </source>
</evidence>
<gene>
    <name evidence="2" type="ORF">XD82_1625</name>
    <name evidence="3" type="ORF">XE10_1574</name>
</gene>
<dbReference type="EMBL" id="LGHE01000201">
    <property type="protein sequence ID" value="KUL00052.1"/>
    <property type="molecule type" value="Genomic_DNA"/>
</dbReference>
<evidence type="ECO:0000313" key="5">
    <source>
        <dbReference type="Proteomes" id="UP000054598"/>
    </source>
</evidence>
<evidence type="ECO:0000313" key="4">
    <source>
        <dbReference type="Proteomes" id="UP000054323"/>
    </source>
</evidence>
<proteinExistence type="predicted"/>
<feature type="transmembrane region" description="Helical" evidence="1">
    <location>
        <begin position="42"/>
        <end position="61"/>
    </location>
</feature>